<gene>
    <name evidence="1" type="ORF">B4918_31020</name>
</gene>
<geneLocation type="plasmid" evidence="1 2">
    <name>unnamed1</name>
</geneLocation>
<dbReference type="EMBL" id="CP020003">
    <property type="protein sequence ID" value="AQY42339.1"/>
    <property type="molecule type" value="Genomic_DNA"/>
</dbReference>
<proteinExistence type="predicted"/>
<reference evidence="1 2" key="1">
    <citation type="submission" date="2017-03" db="EMBL/GenBank/DDBJ databases">
        <title>Complete genome sequence of Bacillus thuringiensis L-7601, a novel melanin producing strain.</title>
        <authorList>
            <person name="Cai J."/>
            <person name="Cao Z."/>
            <person name="Tan T."/>
        </authorList>
    </citation>
    <scope>NUCLEOTIDE SEQUENCE [LARGE SCALE GENOMIC DNA]</scope>
    <source>
        <strain evidence="1 2">L-7601</strain>
        <plasmid evidence="1 2">unnamed1</plasmid>
    </source>
</reference>
<accession>A0A9W3XM98</accession>
<organism evidence="1 2">
    <name type="scientific">Bacillus thuringiensis</name>
    <dbReference type="NCBI Taxonomy" id="1428"/>
    <lineage>
        <taxon>Bacteria</taxon>
        <taxon>Bacillati</taxon>
        <taxon>Bacillota</taxon>
        <taxon>Bacilli</taxon>
        <taxon>Bacillales</taxon>
        <taxon>Bacillaceae</taxon>
        <taxon>Bacillus</taxon>
        <taxon>Bacillus cereus group</taxon>
    </lineage>
</organism>
<keyword evidence="1" id="KW-0614">Plasmid</keyword>
<name>A0A9W3XM98_BACTU</name>
<sequence length="62" mass="7164">MHYVTGETKIAAFKILVQMNENMNKLAEAMKIGDLDSCSEWNEKNLQANKELHRLLEKKEVS</sequence>
<dbReference type="RefSeq" id="WP_079246382.1">
    <property type="nucleotide sequence ID" value="NZ_JARSYF010000044.1"/>
</dbReference>
<dbReference type="Proteomes" id="UP000191057">
    <property type="component" value="Plasmid unnamed1"/>
</dbReference>
<protein>
    <submittedName>
        <fullName evidence="1">Uncharacterized protein</fullName>
    </submittedName>
</protein>
<dbReference type="AlphaFoldDB" id="A0A9W3XM98"/>
<evidence type="ECO:0000313" key="2">
    <source>
        <dbReference type="Proteomes" id="UP000191057"/>
    </source>
</evidence>
<evidence type="ECO:0000313" key="1">
    <source>
        <dbReference type="EMBL" id="AQY42339.1"/>
    </source>
</evidence>